<keyword evidence="3" id="KW-1185">Reference proteome</keyword>
<dbReference type="RefSeq" id="WP_146646840.1">
    <property type="nucleotide sequence ID" value="NZ_CP012333.1"/>
</dbReference>
<dbReference type="KEGG" id="llu:AKJ09_02050"/>
<organism evidence="2 3">
    <name type="scientific">Labilithrix luteola</name>
    <dbReference type="NCBI Taxonomy" id="1391654"/>
    <lineage>
        <taxon>Bacteria</taxon>
        <taxon>Pseudomonadati</taxon>
        <taxon>Myxococcota</taxon>
        <taxon>Polyangia</taxon>
        <taxon>Polyangiales</taxon>
        <taxon>Labilitrichaceae</taxon>
        <taxon>Labilithrix</taxon>
    </lineage>
</organism>
<feature type="signal peptide" evidence="1">
    <location>
        <begin position="1"/>
        <end position="21"/>
    </location>
</feature>
<dbReference type="EMBL" id="CP012333">
    <property type="protein sequence ID" value="AKU95386.1"/>
    <property type="molecule type" value="Genomic_DNA"/>
</dbReference>
<name>A0A0K1PPS9_9BACT</name>
<dbReference type="OrthoDB" id="9992622at2"/>
<dbReference type="Proteomes" id="UP000064967">
    <property type="component" value="Chromosome"/>
</dbReference>
<dbReference type="STRING" id="1391654.AKJ09_02050"/>
<evidence type="ECO:0000256" key="1">
    <source>
        <dbReference type="SAM" id="SignalP"/>
    </source>
</evidence>
<gene>
    <name evidence="2" type="ORF">AKJ09_02050</name>
</gene>
<dbReference type="NCBIfam" id="TIGR03382">
    <property type="entry name" value="GC_trans_RRR"/>
    <property type="match status" value="1"/>
</dbReference>
<proteinExistence type="predicted"/>
<feature type="chain" id="PRO_5005466120" evidence="1">
    <location>
        <begin position="22"/>
        <end position="340"/>
    </location>
</feature>
<protein>
    <submittedName>
        <fullName evidence="2">Uncharacterized protein</fullName>
    </submittedName>
</protein>
<evidence type="ECO:0000313" key="3">
    <source>
        <dbReference type="Proteomes" id="UP000064967"/>
    </source>
</evidence>
<sequence length="340" mass="37691">MKPLCWVAVLSAVLVARPSAAYTVGTGFSDACHEKIAISSYPQYLAALPIESIPPLRGEAADKLSAYFQRLFGVSADDRRHRNLLMSLVIGVQAPDTHGHSLLELENTRNIHAAPDDQYSHALRKPNDDGPEGDLAAISGTRVHIKDLVEKFRIEMQKPREQQFLSYDYYLDYYGMVTVDVWSPAFYLGEALHALQDSFSHSIRSDDFRRIRHVLNYVDGISHDHDESRDGLRHSASMDLCAGDTLPLVNAAREASIDFLLTMTAAPGEVDAVLDRWLTHESGCTFDNGYCGSPWVAVARREPTEPYLGCEQASGGAPAPEVLAVVVLLVLRRRRRNLSS</sequence>
<reference evidence="2 3" key="1">
    <citation type="submission" date="2015-08" db="EMBL/GenBank/DDBJ databases">
        <authorList>
            <person name="Babu N.S."/>
            <person name="Beckwith C.J."/>
            <person name="Beseler K.G."/>
            <person name="Brison A."/>
            <person name="Carone J.V."/>
            <person name="Caskin T.P."/>
            <person name="Diamond M."/>
            <person name="Durham M.E."/>
            <person name="Foxe J.M."/>
            <person name="Go M."/>
            <person name="Henderson B.A."/>
            <person name="Jones I.B."/>
            <person name="McGettigan J.A."/>
            <person name="Micheletti S.J."/>
            <person name="Nasrallah M.E."/>
            <person name="Ortiz D."/>
            <person name="Piller C.R."/>
            <person name="Privatt S.R."/>
            <person name="Schneider S.L."/>
            <person name="Sharp S."/>
            <person name="Smith T.C."/>
            <person name="Stanton J.D."/>
            <person name="Ullery H.E."/>
            <person name="Wilson R.J."/>
            <person name="Serrano M.G."/>
            <person name="Buck G."/>
            <person name="Lee V."/>
            <person name="Wang Y."/>
            <person name="Carvalho R."/>
            <person name="Voegtly L."/>
            <person name="Shi R."/>
            <person name="Duckworth R."/>
            <person name="Johnson A."/>
            <person name="Loviza R."/>
            <person name="Walstead R."/>
            <person name="Shah Z."/>
            <person name="Kiflezghi M."/>
            <person name="Wade K."/>
            <person name="Ball S.L."/>
            <person name="Bradley K.W."/>
            <person name="Asai D.J."/>
            <person name="Bowman C.A."/>
            <person name="Russell D.A."/>
            <person name="Pope W.H."/>
            <person name="Jacobs-Sera D."/>
            <person name="Hendrix R.W."/>
            <person name="Hatfull G.F."/>
        </authorList>
    </citation>
    <scope>NUCLEOTIDE SEQUENCE [LARGE SCALE GENOMIC DNA]</scope>
    <source>
        <strain evidence="2 3">DSM 27648</strain>
    </source>
</reference>
<evidence type="ECO:0000313" key="2">
    <source>
        <dbReference type="EMBL" id="AKU95386.1"/>
    </source>
</evidence>
<dbReference type="AlphaFoldDB" id="A0A0K1PPS9"/>
<dbReference type="InterPro" id="IPR017756">
    <property type="entry name" value="TM_Gly-Cys-Arg_CS"/>
</dbReference>
<accession>A0A0K1PPS9</accession>
<keyword evidence="1" id="KW-0732">Signal</keyword>